<dbReference type="PANTHER" id="PTHR12147">
    <property type="entry name" value="METALLOPEPTIDASE M28 FAMILY MEMBER"/>
    <property type="match status" value="1"/>
</dbReference>
<dbReference type="InterPro" id="IPR007484">
    <property type="entry name" value="Peptidase_M28"/>
</dbReference>
<name>A0A7V5H530_CALAY</name>
<proteinExistence type="predicted"/>
<evidence type="ECO:0000313" key="2">
    <source>
        <dbReference type="EMBL" id="HHE56014.1"/>
    </source>
</evidence>
<dbReference type="AlphaFoldDB" id="A0A7V5H530"/>
<dbReference type="GO" id="GO:0006508">
    <property type="term" value="P:proteolysis"/>
    <property type="evidence" value="ECO:0007669"/>
    <property type="project" value="InterPro"/>
</dbReference>
<protein>
    <submittedName>
        <fullName evidence="2">M28 family peptidase</fullName>
    </submittedName>
</protein>
<sequence length="397" mass="44612">MKHIILLLSFVFLVLTAGFSQTISKNELLNQVSRDSLQAHINILAKAGGYFSRVNYTPGNKFAVNYLASYFHSLPGIDSVAIDTFFIYSAMAPYNKEPVMNIVAFKFGLQQPEEIVICGGHYDASGSHESNWESDWQTIKAQGADDNATGTAAVMEMARIISDPKNDIDTKRTIKFILFGAEEYHPVNPSVHHAGSLWDADQSKEKRLNLYGALILDMIGYNPNTNYCEVISNNASLWMTETIYQNRSQFVSDLQMNSTPVDVPYSDHQSYQDFGYSAILLMENDRPWNDDYPNYTANPYYHSTQDKPETVNFEQVKLVTQLALASLLDYAGMDTTTAITKHIVKTIPDNFNLKAFPNPFNARLKISFTSQNQALTIQIFNAAGKLVETLAQNQHFS</sequence>
<dbReference type="Pfam" id="PF04389">
    <property type="entry name" value="Peptidase_M28"/>
    <property type="match status" value="1"/>
</dbReference>
<reference evidence="2" key="1">
    <citation type="journal article" date="2020" name="mSystems">
        <title>Genome- and Community-Level Interaction Insights into Carbon Utilization and Element Cycling Functions of Hydrothermarchaeota in Hydrothermal Sediment.</title>
        <authorList>
            <person name="Zhou Z."/>
            <person name="Liu Y."/>
            <person name="Xu W."/>
            <person name="Pan J."/>
            <person name="Luo Z.H."/>
            <person name="Li M."/>
        </authorList>
    </citation>
    <scope>NUCLEOTIDE SEQUENCE [LARGE SCALE GENOMIC DNA]</scope>
    <source>
        <strain evidence="2">HyVt-76</strain>
    </source>
</reference>
<accession>A0A7V5H530</accession>
<comment type="caution">
    <text evidence="2">The sequence shown here is derived from an EMBL/GenBank/DDBJ whole genome shotgun (WGS) entry which is preliminary data.</text>
</comment>
<dbReference type="InterPro" id="IPR045175">
    <property type="entry name" value="M28_fam"/>
</dbReference>
<dbReference type="GO" id="GO:0008235">
    <property type="term" value="F:metalloexopeptidase activity"/>
    <property type="evidence" value="ECO:0007669"/>
    <property type="project" value="InterPro"/>
</dbReference>
<organism evidence="2">
    <name type="scientific">Caldithrix abyssi</name>
    <dbReference type="NCBI Taxonomy" id="187145"/>
    <lineage>
        <taxon>Bacteria</taxon>
        <taxon>Pseudomonadati</taxon>
        <taxon>Calditrichota</taxon>
        <taxon>Calditrichia</taxon>
        <taxon>Calditrichales</taxon>
        <taxon>Calditrichaceae</taxon>
        <taxon>Caldithrix</taxon>
    </lineage>
</organism>
<dbReference type="Gene3D" id="3.40.630.10">
    <property type="entry name" value="Zn peptidases"/>
    <property type="match status" value="1"/>
</dbReference>
<dbReference type="EMBL" id="DRTD01000718">
    <property type="protein sequence ID" value="HHE56014.1"/>
    <property type="molecule type" value="Genomic_DNA"/>
</dbReference>
<dbReference type="PANTHER" id="PTHR12147:SF26">
    <property type="entry name" value="PEPTIDASE M28 DOMAIN-CONTAINING PROTEIN"/>
    <property type="match status" value="1"/>
</dbReference>
<gene>
    <name evidence="2" type="ORF">ENL21_09545</name>
</gene>
<feature type="domain" description="Peptidase M28" evidence="1">
    <location>
        <begin position="110"/>
        <end position="325"/>
    </location>
</feature>
<dbReference type="Proteomes" id="UP000886111">
    <property type="component" value="Unassembled WGS sequence"/>
</dbReference>
<dbReference type="SUPFAM" id="SSF53187">
    <property type="entry name" value="Zn-dependent exopeptidases"/>
    <property type="match status" value="1"/>
</dbReference>
<feature type="non-terminal residue" evidence="2">
    <location>
        <position position="397"/>
    </location>
</feature>
<evidence type="ECO:0000259" key="1">
    <source>
        <dbReference type="Pfam" id="PF04389"/>
    </source>
</evidence>